<dbReference type="SUPFAM" id="SSF46785">
    <property type="entry name" value="Winged helix' DNA-binding domain"/>
    <property type="match status" value="1"/>
</dbReference>
<dbReference type="AlphaFoldDB" id="A0A1I1Z6Q5"/>
<evidence type="ECO:0000256" key="3">
    <source>
        <dbReference type="ARBA" id="ARBA00023163"/>
    </source>
</evidence>
<keyword evidence="1" id="KW-0805">Transcription regulation</keyword>
<reference evidence="6" key="1">
    <citation type="submission" date="2016-10" db="EMBL/GenBank/DDBJ databases">
        <authorList>
            <person name="Varghese N."/>
            <person name="Submissions S."/>
        </authorList>
    </citation>
    <scope>NUCLEOTIDE SEQUENCE [LARGE SCALE GENOMIC DNA]</scope>
    <source>
        <strain evidence="6">UNC178MFTsu3.1</strain>
    </source>
</reference>
<accession>A0A1I1Z6Q5</accession>
<name>A0A1I1Z6Q5_9GAMM</name>
<dbReference type="Proteomes" id="UP000199477">
    <property type="component" value="Unassembled WGS sequence"/>
</dbReference>
<organism evidence="5 6">
    <name type="scientific">Dyella marensis</name>
    <dbReference type="NCBI Taxonomy" id="500610"/>
    <lineage>
        <taxon>Bacteria</taxon>
        <taxon>Pseudomonadati</taxon>
        <taxon>Pseudomonadota</taxon>
        <taxon>Gammaproteobacteria</taxon>
        <taxon>Lysobacterales</taxon>
        <taxon>Rhodanobacteraceae</taxon>
        <taxon>Dyella</taxon>
    </lineage>
</organism>
<evidence type="ECO:0000256" key="1">
    <source>
        <dbReference type="ARBA" id="ARBA00023015"/>
    </source>
</evidence>
<dbReference type="GO" id="GO:0003677">
    <property type="term" value="F:DNA binding"/>
    <property type="evidence" value="ECO:0007669"/>
    <property type="project" value="UniProtKB-KW"/>
</dbReference>
<dbReference type="Pfam" id="PF01638">
    <property type="entry name" value="HxlR"/>
    <property type="match status" value="1"/>
</dbReference>
<gene>
    <name evidence="5" type="ORF">SAMN02799615_00635</name>
</gene>
<proteinExistence type="predicted"/>
<dbReference type="PANTHER" id="PTHR33204">
    <property type="entry name" value="TRANSCRIPTIONAL REGULATOR, MARR FAMILY"/>
    <property type="match status" value="1"/>
</dbReference>
<evidence type="ECO:0000256" key="2">
    <source>
        <dbReference type="ARBA" id="ARBA00023125"/>
    </source>
</evidence>
<dbReference type="PANTHER" id="PTHR33204:SF39">
    <property type="entry name" value="TRANSCRIPTIONAL REGULATORY PROTEIN"/>
    <property type="match status" value="1"/>
</dbReference>
<protein>
    <submittedName>
        <fullName evidence="5">Transcriptional regulator, HxlR family</fullName>
    </submittedName>
</protein>
<dbReference type="PROSITE" id="PS51118">
    <property type="entry name" value="HTH_HXLR"/>
    <property type="match status" value="1"/>
</dbReference>
<dbReference type="InterPro" id="IPR036390">
    <property type="entry name" value="WH_DNA-bd_sf"/>
</dbReference>
<dbReference type="InterPro" id="IPR002577">
    <property type="entry name" value="HTH_HxlR"/>
</dbReference>
<evidence type="ECO:0000313" key="6">
    <source>
        <dbReference type="Proteomes" id="UP000199477"/>
    </source>
</evidence>
<evidence type="ECO:0000259" key="4">
    <source>
        <dbReference type="PROSITE" id="PS51118"/>
    </source>
</evidence>
<dbReference type="EMBL" id="FONH01000002">
    <property type="protein sequence ID" value="SFE27544.1"/>
    <property type="molecule type" value="Genomic_DNA"/>
</dbReference>
<keyword evidence="2" id="KW-0238">DNA-binding</keyword>
<dbReference type="InterPro" id="IPR036388">
    <property type="entry name" value="WH-like_DNA-bd_sf"/>
</dbReference>
<sequence length="143" mass="16316">MSPTHIDLTETTKPTVDNCRATREILDRIADKWSLFVIAMLRDGPRRFNELRREVEGISQRMLTLTLRGLERDGLVTRTMYPTIPPRVDYELTEVAKGLLGPVMGLVMWAEENKEAITQAQKQFDEGLESGASLARTSFYQSR</sequence>
<evidence type="ECO:0000313" key="5">
    <source>
        <dbReference type="EMBL" id="SFE27544.1"/>
    </source>
</evidence>
<feature type="domain" description="HTH hxlR-type" evidence="4">
    <location>
        <begin position="19"/>
        <end position="118"/>
    </location>
</feature>
<dbReference type="RefSeq" id="WP_051548380.1">
    <property type="nucleotide sequence ID" value="NZ_FONH01000002.1"/>
</dbReference>
<keyword evidence="6" id="KW-1185">Reference proteome</keyword>
<dbReference type="Gene3D" id="1.10.10.10">
    <property type="entry name" value="Winged helix-like DNA-binding domain superfamily/Winged helix DNA-binding domain"/>
    <property type="match status" value="1"/>
</dbReference>
<keyword evidence="3" id="KW-0804">Transcription</keyword>